<reference evidence="11" key="4">
    <citation type="submission" date="2025-08" db="UniProtKB">
        <authorList>
            <consortium name="Ensembl"/>
        </authorList>
    </citation>
    <scope>IDENTIFICATION</scope>
</reference>
<evidence type="ECO:0000256" key="1">
    <source>
        <dbReference type="ARBA" id="ARBA00004300"/>
    </source>
</evidence>
<evidence type="ECO:0000256" key="6">
    <source>
        <dbReference type="ARBA" id="ARBA00023054"/>
    </source>
</evidence>
<proteinExistence type="predicted"/>
<feature type="compositionally biased region" description="Polar residues" evidence="9">
    <location>
        <begin position="256"/>
        <end position="265"/>
    </location>
</feature>
<protein>
    <submittedName>
        <fullName evidence="11">Ninein</fullName>
    </submittedName>
</protein>
<dbReference type="Gene3D" id="1.10.238.10">
    <property type="entry name" value="EF-hand"/>
    <property type="match status" value="1"/>
</dbReference>
<reference evidence="12" key="2">
    <citation type="journal article" date="2007" name="PLoS Biol.">
        <title>Survey sequencing and comparative analysis of the elephant shark (Callorhinchus milii) genome.</title>
        <authorList>
            <person name="Venkatesh B."/>
            <person name="Kirkness E.F."/>
            <person name="Loh Y.H."/>
            <person name="Halpern A.L."/>
            <person name="Lee A.P."/>
            <person name="Johnson J."/>
            <person name="Dandona N."/>
            <person name="Viswanathan L.D."/>
            <person name="Tay A."/>
            <person name="Venter J.C."/>
            <person name="Strausberg R.L."/>
            <person name="Brenner S."/>
        </authorList>
    </citation>
    <scope>NUCLEOTIDE SEQUENCE [LARGE SCALE GENOMIC DNA]</scope>
</reference>
<dbReference type="SUPFAM" id="SSF47473">
    <property type="entry name" value="EF-hand"/>
    <property type="match status" value="1"/>
</dbReference>
<dbReference type="PANTHER" id="PTHR18905">
    <property type="entry name" value="NINEIN"/>
    <property type="match status" value="1"/>
</dbReference>
<reference evidence="11" key="5">
    <citation type="submission" date="2025-09" db="UniProtKB">
        <authorList>
            <consortium name="Ensembl"/>
        </authorList>
    </citation>
    <scope>IDENTIFICATION</scope>
</reference>
<feature type="coiled-coil region" evidence="8">
    <location>
        <begin position="427"/>
        <end position="575"/>
    </location>
</feature>
<evidence type="ECO:0000256" key="2">
    <source>
        <dbReference type="ARBA" id="ARBA00022490"/>
    </source>
</evidence>
<dbReference type="GO" id="GO:0005874">
    <property type="term" value="C:microtubule"/>
    <property type="evidence" value="ECO:0007669"/>
    <property type="project" value="UniProtKB-KW"/>
</dbReference>
<reference evidence="12" key="1">
    <citation type="journal article" date="2006" name="Science">
        <title>Ancient noncoding elements conserved in the human genome.</title>
        <authorList>
            <person name="Venkatesh B."/>
            <person name="Kirkness E.F."/>
            <person name="Loh Y.H."/>
            <person name="Halpern A.L."/>
            <person name="Lee A.P."/>
            <person name="Johnson J."/>
            <person name="Dandona N."/>
            <person name="Viswanathan L.D."/>
            <person name="Tay A."/>
            <person name="Venter J.C."/>
            <person name="Strausberg R.L."/>
            <person name="Brenner S."/>
        </authorList>
    </citation>
    <scope>NUCLEOTIDE SEQUENCE [LARGE SCALE GENOMIC DNA]</scope>
</reference>
<keyword evidence="4" id="KW-0493">Microtubule</keyword>
<feature type="coiled-coil region" evidence="8">
    <location>
        <begin position="1342"/>
        <end position="1675"/>
    </location>
</feature>
<keyword evidence="7" id="KW-0206">Cytoskeleton</keyword>
<evidence type="ECO:0000256" key="4">
    <source>
        <dbReference type="ARBA" id="ARBA00022701"/>
    </source>
</evidence>
<keyword evidence="3" id="KW-0597">Phosphoprotein</keyword>
<name>A0A4W3IC31_CALMI</name>
<evidence type="ECO:0000256" key="8">
    <source>
        <dbReference type="SAM" id="Coils"/>
    </source>
</evidence>
<keyword evidence="12" id="KW-1185">Reference proteome</keyword>
<dbReference type="Proteomes" id="UP000314986">
    <property type="component" value="Unassembled WGS sequence"/>
</dbReference>
<feature type="coiled-coil region" evidence="8">
    <location>
        <begin position="732"/>
        <end position="978"/>
    </location>
</feature>
<keyword evidence="6 8" id="KW-0175">Coiled coil</keyword>
<dbReference type="Ensembl" id="ENSCMIT00000028230.1">
    <property type="protein sequence ID" value="ENSCMIP00000027789.1"/>
    <property type="gene ID" value="ENSCMIG00000012066.1"/>
</dbReference>
<dbReference type="PROSITE" id="PS50222">
    <property type="entry name" value="EF_HAND_2"/>
    <property type="match status" value="1"/>
</dbReference>
<feature type="coiled-coil region" evidence="8">
    <location>
        <begin position="366"/>
        <end position="400"/>
    </location>
</feature>
<dbReference type="FunFam" id="1.10.238.10:FF:000094">
    <property type="entry name" value="ninein isoform X7"/>
    <property type="match status" value="1"/>
</dbReference>
<comment type="subcellular location">
    <subcellularLocation>
        <location evidence="1">Cytoplasm</location>
        <location evidence="1">Cytoskeleton</location>
        <location evidence="1">Microtubule organizing center</location>
        <location evidence="1">Centrosome</location>
    </subcellularLocation>
</comment>
<feature type="coiled-coil region" evidence="8">
    <location>
        <begin position="1008"/>
        <end position="1301"/>
    </location>
</feature>
<gene>
    <name evidence="11" type="primary">nin</name>
</gene>
<dbReference type="InterPro" id="IPR011992">
    <property type="entry name" value="EF-hand-dom_pair"/>
</dbReference>
<dbReference type="GO" id="GO:0005509">
    <property type="term" value="F:calcium ion binding"/>
    <property type="evidence" value="ECO:0007669"/>
    <property type="project" value="InterPro"/>
</dbReference>
<keyword evidence="5" id="KW-0677">Repeat</keyword>
<evidence type="ECO:0000313" key="12">
    <source>
        <dbReference type="Proteomes" id="UP000314986"/>
    </source>
</evidence>
<dbReference type="InParanoid" id="A0A4W3IC31"/>
<feature type="coiled-coil region" evidence="8">
    <location>
        <begin position="630"/>
        <end position="686"/>
    </location>
</feature>
<feature type="region of interest" description="Disordered" evidence="9">
    <location>
        <begin position="256"/>
        <end position="288"/>
    </location>
</feature>
<organism evidence="11 12">
    <name type="scientific">Callorhinchus milii</name>
    <name type="common">Ghost shark</name>
    <dbReference type="NCBI Taxonomy" id="7868"/>
    <lineage>
        <taxon>Eukaryota</taxon>
        <taxon>Metazoa</taxon>
        <taxon>Chordata</taxon>
        <taxon>Craniata</taxon>
        <taxon>Vertebrata</taxon>
        <taxon>Chondrichthyes</taxon>
        <taxon>Holocephali</taxon>
        <taxon>Chimaeriformes</taxon>
        <taxon>Callorhinchidae</taxon>
        <taxon>Callorhinchus</taxon>
    </lineage>
</organism>
<dbReference type="GeneTree" id="ENSGT00660000095541"/>
<evidence type="ECO:0000256" key="7">
    <source>
        <dbReference type="ARBA" id="ARBA00023212"/>
    </source>
</evidence>
<feature type="coiled-coil region" evidence="8">
    <location>
        <begin position="1811"/>
        <end position="1838"/>
    </location>
</feature>
<evidence type="ECO:0000259" key="10">
    <source>
        <dbReference type="PROSITE" id="PS50222"/>
    </source>
</evidence>
<accession>A0A4W3IC31</accession>
<keyword evidence="2" id="KW-0963">Cytoplasm</keyword>
<evidence type="ECO:0000256" key="5">
    <source>
        <dbReference type="ARBA" id="ARBA00022737"/>
    </source>
</evidence>
<evidence type="ECO:0000256" key="9">
    <source>
        <dbReference type="SAM" id="MobiDB-lite"/>
    </source>
</evidence>
<dbReference type="GO" id="GO:0034454">
    <property type="term" value="P:microtubule anchoring at centrosome"/>
    <property type="evidence" value="ECO:0007669"/>
    <property type="project" value="TreeGrafter"/>
</dbReference>
<sequence length="1870" mass="218313">MDEAEQDKYEARLKEVFDSFDTTGTGSLGQEELTDLCHMLQLQEVAPVLLQTLLQGNLSGRVHFEQFKEALILILSTTIEGNFSGDDGYQEPESTEVQPKYVKDGKRYGRRTAPEFQDSVEEFTEVKVTEPIADGLGPEDATSVDVENWKTSTDQGEEYEAEGQLRFWNPDDLNSCQSMFSADPDWIEERLQAVCEELGVTRDDYPSRKELISICDQIGLQNVDTEVLEELVQKQEQDGLLTVEDFFYGLFKNGQSAPPSASTPYRQLKRHHSLQPFDESGRRTATPSAMTGTIGLRLFSCLDDGTGYTSADQILDAWQEGGIENGLEILKTLDFGPDGKVNLTELTLALENELLITKNGIHQAVLASFKHEIRHLMERVDQVLREKEKLHTDLDKADRLKNLMASEVDDHHAAIERLNECNLRKLEQEHRERLAALKADLTKEKDLILQQASRQSSELEKEIEKVKAEESYLRDRLALSLKENSRLERELLENGEKLVGFENQAKKLQKNLDNVLKEKFGDLDPTSAEFFLHEERFSRLRREYEQQCRELQDRIDELQSELQAYQTQDKSFKQLWGSSLSDEMENKTGAIDCDQGLQSEECNPLNLSLEAEMVIEQIKEQHHQAFESLKVDLETKVRFYEAQIEETKLKYETEEKIIKQKCKEDILQMEKQIDDLKSHISKLQGETEFLKMLQQTTEYKCEEEKRAVQDWFHEEKRQLQEQFKQKHEDTLRIKLDEERRSLHNEKEMLLEKQKSAEIQIEAQRKELIETFLQERAELQQIYEAQISKIEQNMTQEKEELQRDLLEEKQKELCEERKNMENDFNQKISEMEAQYSNEHQKIMLKLKAEMSELEQKYKQEIMELRDQLWEEKGQWEFEKEEILQENEEEKERLKDALENKIALLSRTIAQERELVIKSGKEEVNMLASKNQQLQKELEELQAATSSRESKLSNELICLKKEMENQLQVKDKQLIEAEGKWEQSRKCSLKETYKAMMEDVEASAQAHVSQEEFEKERAELRSEISRLQETTKDMFKNAVTLCAVQKINEELVRENQAMNGKISQLQEKGQKLEKEALLLAELQTVHEQVKRENEELGSELLELQERTKDLEGKELALASLQNAIEILTNEKSEIVKQNAELLEKAKRLEEKVVVLTNIRKAQQEFEKERAQINSENVSLKERIRELEEKSQELSILQTTIELLESEKAEIVEEHQELQEKGKRLEDKLVFLTDLEKAYEESERERVEVSAENVSLKESTKELEEKVLSIPALQKKNAQTERENVELKAAIAELQAQSTEMQHQARHLVLNCIRYRVVTCTISYVKLTLPTVLKTFVPNCTPNQMAETRSRNRQLDAENENLCRKNSKNQADVQDLNRRLADLLRQKEKKMDRQLLEEWELEKSQIMEEMENSRAESSTLISALEADLSEMKLKKHLLEQDKLLLSQQLEDVKFQLSECNRLESEVTSLKYTNEKLIQEKETLSDEVNRCVDRVWKSLKHFKTLQQQIHMLTTQLNMSQEKIQSLEETLQNAHFQAARCKSDFRVSQQEKEALKQEVTSLHKELQTTKDEVLELNLNSADFQHQHKRLYRDDLARLVEKEQQLLRQENERLQREAQHTKGELQQAREKIKYLDSTLLTLKQQKHYNKSAMVKAAEQEKLSLKRECDQIQKELLSANRKVRHKINKGNIFFLSRNIQLEGQRSKRVSKEACLHLSKICLLTFSQSQNIRELQQLKEQVCGMVPQEQVTQLQQRLSHEEMQRRQLQEQLDKHAADSNTQQVRSVPSEKYHSFEQWENFNNNFALQMSKNIKADEMIKDLYVENAQLLKALEMSEQRHKTTEKKNYLLEENIAGLNKILKDLSTSSLSAASARYSS</sequence>
<reference evidence="12" key="3">
    <citation type="journal article" date="2014" name="Nature">
        <title>Elephant shark genome provides unique insights into gnathostome evolution.</title>
        <authorList>
            <consortium name="International Elephant Shark Genome Sequencing Consortium"/>
            <person name="Venkatesh B."/>
            <person name="Lee A.P."/>
            <person name="Ravi V."/>
            <person name="Maurya A.K."/>
            <person name="Lian M.M."/>
            <person name="Swann J.B."/>
            <person name="Ohta Y."/>
            <person name="Flajnik M.F."/>
            <person name="Sutoh Y."/>
            <person name="Kasahara M."/>
            <person name="Hoon S."/>
            <person name="Gangu V."/>
            <person name="Roy S.W."/>
            <person name="Irimia M."/>
            <person name="Korzh V."/>
            <person name="Kondrychyn I."/>
            <person name="Lim Z.W."/>
            <person name="Tay B.H."/>
            <person name="Tohari S."/>
            <person name="Kong K.W."/>
            <person name="Ho S."/>
            <person name="Lorente-Galdos B."/>
            <person name="Quilez J."/>
            <person name="Marques-Bonet T."/>
            <person name="Raney B.J."/>
            <person name="Ingham P.W."/>
            <person name="Tay A."/>
            <person name="Hillier L.W."/>
            <person name="Minx P."/>
            <person name="Boehm T."/>
            <person name="Wilson R.K."/>
            <person name="Brenner S."/>
            <person name="Warren W.C."/>
        </authorList>
    </citation>
    <scope>NUCLEOTIDE SEQUENCE [LARGE SCALE GENOMIC DNA]</scope>
</reference>
<dbReference type="STRING" id="7868.ENSCMIP00000027789"/>
<dbReference type="InterPro" id="IPR002048">
    <property type="entry name" value="EF_hand_dom"/>
</dbReference>
<feature type="domain" description="EF-hand" evidence="10">
    <location>
        <begin position="8"/>
        <end position="43"/>
    </location>
</feature>
<feature type="coiled-coil region" evidence="8">
    <location>
        <begin position="1743"/>
        <end position="1770"/>
    </location>
</feature>
<evidence type="ECO:0000313" key="11">
    <source>
        <dbReference type="Ensembl" id="ENSCMIP00000027789.1"/>
    </source>
</evidence>
<dbReference type="PANTHER" id="PTHR18905:SF11">
    <property type="entry name" value="NINEIN"/>
    <property type="match status" value="1"/>
</dbReference>
<dbReference type="OMA" id="QKVELLX"/>
<dbReference type="GO" id="GO:0005813">
    <property type="term" value="C:centrosome"/>
    <property type="evidence" value="ECO:0007669"/>
    <property type="project" value="UniProtKB-SubCell"/>
</dbReference>
<evidence type="ECO:0000256" key="3">
    <source>
        <dbReference type="ARBA" id="ARBA00022553"/>
    </source>
</evidence>